<evidence type="ECO:0000313" key="3">
    <source>
        <dbReference type="Proteomes" id="UP000272942"/>
    </source>
</evidence>
<dbReference type="AlphaFoldDB" id="A0A183BEI3"/>
<dbReference type="InterPro" id="IPR038212">
    <property type="entry name" value="TF_EnY2_sf"/>
</dbReference>
<proteinExistence type="predicted"/>
<evidence type="ECO:0000313" key="2">
    <source>
        <dbReference type="EMBL" id="VDP94920.1"/>
    </source>
</evidence>
<keyword evidence="3" id="KW-1185">Reference proteome</keyword>
<dbReference type="GO" id="GO:0003713">
    <property type="term" value="F:transcription coactivator activity"/>
    <property type="evidence" value="ECO:0007669"/>
    <property type="project" value="InterPro"/>
</dbReference>
<accession>A0A183BEI3</accession>
<dbReference type="GO" id="GO:0006406">
    <property type="term" value="P:mRNA export from nucleus"/>
    <property type="evidence" value="ECO:0007669"/>
    <property type="project" value="InterPro"/>
</dbReference>
<evidence type="ECO:0000313" key="4">
    <source>
        <dbReference type="WBParaSite" id="ECPE_0001766301-mRNA-1"/>
    </source>
</evidence>
<name>A0A183BEI3_9TREM</name>
<dbReference type="Proteomes" id="UP000272942">
    <property type="component" value="Unassembled WGS sequence"/>
</dbReference>
<dbReference type="Gene3D" id="1.10.246.140">
    <property type="match status" value="1"/>
</dbReference>
<dbReference type="GO" id="GO:0000124">
    <property type="term" value="C:SAGA complex"/>
    <property type="evidence" value="ECO:0007669"/>
    <property type="project" value="InterPro"/>
</dbReference>
<dbReference type="WBParaSite" id="ECPE_0001766301-mRNA-1">
    <property type="protein sequence ID" value="ECPE_0001766301-mRNA-1"/>
    <property type="gene ID" value="ECPE_0001766301"/>
</dbReference>
<dbReference type="InterPro" id="IPR018783">
    <property type="entry name" value="TF_ENY2"/>
</dbReference>
<dbReference type="EMBL" id="UZAN01070357">
    <property type="protein sequence ID" value="VDP94920.1"/>
    <property type="molecule type" value="Genomic_DNA"/>
</dbReference>
<organism evidence="4">
    <name type="scientific">Echinostoma caproni</name>
    <dbReference type="NCBI Taxonomy" id="27848"/>
    <lineage>
        <taxon>Eukaryota</taxon>
        <taxon>Metazoa</taxon>
        <taxon>Spiralia</taxon>
        <taxon>Lophotrochozoa</taxon>
        <taxon>Platyhelminthes</taxon>
        <taxon>Trematoda</taxon>
        <taxon>Digenea</taxon>
        <taxon>Plagiorchiida</taxon>
        <taxon>Echinostomata</taxon>
        <taxon>Echinostomatoidea</taxon>
        <taxon>Echinostomatidae</taxon>
        <taxon>Echinostoma</taxon>
    </lineage>
</organism>
<evidence type="ECO:0000256" key="1">
    <source>
        <dbReference type="SAM" id="MobiDB-lite"/>
    </source>
</evidence>
<feature type="region of interest" description="Disordered" evidence="1">
    <location>
        <begin position="67"/>
        <end position="88"/>
    </location>
</feature>
<dbReference type="GO" id="GO:0005643">
    <property type="term" value="C:nuclear pore"/>
    <property type="evidence" value="ECO:0007669"/>
    <property type="project" value="InterPro"/>
</dbReference>
<protein>
    <submittedName>
        <fullName evidence="4">Enhancer of yellow 2 transcription factor homolog</fullName>
    </submittedName>
</protein>
<dbReference type="OrthoDB" id="6221744at2759"/>
<sequence>MPISPADMPYPTRLTSEPPNDLVEKVVRRLQTTGELMRLTAYIPGRLSELGWCERVLDMAREYLRNHSASGPGVKTGAPAGSNELPEPQDVPIQQMVEALTPQAKIMIPNELFKELRSRIVDFIHEQDIDW</sequence>
<reference evidence="2 3" key="2">
    <citation type="submission" date="2018-11" db="EMBL/GenBank/DDBJ databases">
        <authorList>
            <consortium name="Pathogen Informatics"/>
        </authorList>
    </citation>
    <scope>NUCLEOTIDE SEQUENCE [LARGE SCALE GENOMIC DNA]</scope>
    <source>
        <strain evidence="2 3">Egypt</strain>
    </source>
</reference>
<gene>
    <name evidence="2" type="ORF">ECPE_LOCUS17618</name>
</gene>
<dbReference type="Pfam" id="PF10163">
    <property type="entry name" value="EnY2"/>
    <property type="match status" value="1"/>
</dbReference>
<reference evidence="4" key="1">
    <citation type="submission" date="2016-06" db="UniProtKB">
        <authorList>
            <consortium name="WormBaseParasite"/>
        </authorList>
    </citation>
    <scope>IDENTIFICATION</scope>
</reference>